<reference evidence="2" key="1">
    <citation type="submission" date="2024-07" db="EMBL/GenBank/DDBJ databases">
        <title>Two chromosome-level genome assemblies of Korean endemic species Abeliophyllum distichum and Forsythia ovata (Oleaceae).</title>
        <authorList>
            <person name="Jang H."/>
        </authorList>
    </citation>
    <scope>NUCLEOTIDE SEQUENCE [LARGE SCALE GENOMIC DNA]</scope>
</reference>
<organism evidence="1 2">
    <name type="scientific">Abeliophyllum distichum</name>
    <dbReference type="NCBI Taxonomy" id="126358"/>
    <lineage>
        <taxon>Eukaryota</taxon>
        <taxon>Viridiplantae</taxon>
        <taxon>Streptophyta</taxon>
        <taxon>Embryophyta</taxon>
        <taxon>Tracheophyta</taxon>
        <taxon>Spermatophyta</taxon>
        <taxon>Magnoliopsida</taxon>
        <taxon>eudicotyledons</taxon>
        <taxon>Gunneridae</taxon>
        <taxon>Pentapetalae</taxon>
        <taxon>asterids</taxon>
        <taxon>lamiids</taxon>
        <taxon>Lamiales</taxon>
        <taxon>Oleaceae</taxon>
        <taxon>Forsythieae</taxon>
        <taxon>Abeliophyllum</taxon>
    </lineage>
</organism>
<keyword evidence="2" id="KW-1185">Reference proteome</keyword>
<name>A0ABD1S9R5_9LAMI</name>
<accession>A0ABD1S9R5</accession>
<comment type="caution">
    <text evidence="1">The sequence shown here is derived from an EMBL/GenBank/DDBJ whole genome shotgun (WGS) entry which is preliminary data.</text>
</comment>
<protein>
    <submittedName>
        <fullName evidence="1">Uncharacterized protein</fullName>
    </submittedName>
</protein>
<dbReference type="Proteomes" id="UP001604336">
    <property type="component" value="Unassembled WGS sequence"/>
</dbReference>
<evidence type="ECO:0000313" key="2">
    <source>
        <dbReference type="Proteomes" id="UP001604336"/>
    </source>
</evidence>
<dbReference type="EMBL" id="JBFOLK010000007">
    <property type="protein sequence ID" value="KAL2497477.1"/>
    <property type="molecule type" value="Genomic_DNA"/>
</dbReference>
<dbReference type="AlphaFoldDB" id="A0ABD1S9R5"/>
<evidence type="ECO:0000313" key="1">
    <source>
        <dbReference type="EMBL" id="KAL2497477.1"/>
    </source>
</evidence>
<proteinExistence type="predicted"/>
<gene>
    <name evidence="1" type="ORF">Adt_23027</name>
</gene>
<sequence length="201" mass="23187">MDTNKCEHVDTNIYKQVQIKEDAQCGSSSGPKRDFIIQSPKKITIKESHTRTIRIQPDEDDEISLSSKDEEYKNFAKVIYEIKFNDSYFFSPGEHIYPRVIMMKGTDPLMVKMSADYGFLDLIYPDKTLMEIERFDEILKSEISKYAQGGSIYLKFYTISPEVEDGTFYPAEHIITIGHVGRNFTMDVGENDKPVPRITKT</sequence>